<feature type="transmembrane region" description="Helical" evidence="2">
    <location>
        <begin position="167"/>
        <end position="193"/>
    </location>
</feature>
<keyword evidence="2" id="KW-1133">Transmembrane helix</keyword>
<accession>A0ABU6G3K5</accession>
<proteinExistence type="predicted"/>
<evidence type="ECO:0000313" key="4">
    <source>
        <dbReference type="Proteomes" id="UP001338137"/>
    </source>
</evidence>
<evidence type="ECO:0000256" key="1">
    <source>
        <dbReference type="SAM" id="Coils"/>
    </source>
</evidence>
<reference evidence="3 4" key="1">
    <citation type="submission" date="2023-03" db="EMBL/GenBank/DDBJ databases">
        <title>Bacillus Genome Sequencing.</title>
        <authorList>
            <person name="Dunlap C."/>
        </authorList>
    </citation>
    <scope>NUCLEOTIDE SEQUENCE [LARGE SCALE GENOMIC DNA]</scope>
    <source>
        <strain evidence="3 4">BD-533</strain>
    </source>
</reference>
<keyword evidence="2" id="KW-0472">Membrane</keyword>
<keyword evidence="1" id="KW-0175">Coiled coil</keyword>
<keyword evidence="2" id="KW-0812">Transmembrane</keyword>
<dbReference type="Proteomes" id="UP001338137">
    <property type="component" value="Unassembled WGS sequence"/>
</dbReference>
<dbReference type="RefSeq" id="WP_326072937.1">
    <property type="nucleotide sequence ID" value="NZ_JARLKY010000038.1"/>
</dbReference>
<feature type="coiled-coil region" evidence="1">
    <location>
        <begin position="199"/>
        <end position="253"/>
    </location>
</feature>
<gene>
    <name evidence="3" type="ORF">P4I72_16565</name>
</gene>
<evidence type="ECO:0000256" key="2">
    <source>
        <dbReference type="SAM" id="Phobius"/>
    </source>
</evidence>
<evidence type="ECO:0000313" key="3">
    <source>
        <dbReference type="EMBL" id="MEC0228743.1"/>
    </source>
</evidence>
<feature type="transmembrane region" description="Helical" evidence="2">
    <location>
        <begin position="7"/>
        <end position="26"/>
    </location>
</feature>
<protein>
    <submittedName>
        <fullName evidence="3">Uncharacterized protein</fullName>
    </submittedName>
</protein>
<organism evidence="3 4">
    <name type="scientific">Paenibacillus alba</name>
    <dbReference type="NCBI Taxonomy" id="1197127"/>
    <lineage>
        <taxon>Bacteria</taxon>
        <taxon>Bacillati</taxon>
        <taxon>Bacillota</taxon>
        <taxon>Bacilli</taxon>
        <taxon>Bacillales</taxon>
        <taxon>Paenibacillaceae</taxon>
        <taxon>Paenibacillus</taxon>
    </lineage>
</organism>
<keyword evidence="4" id="KW-1185">Reference proteome</keyword>
<name>A0ABU6G3K5_9BACL</name>
<sequence length="255" mass="29550">MFKKENLSIIIPIISALIALLTFLLGPNIIGKIYSDPHIVIDSKKINNYYPKSLRQIIGDYYSKNNETTANTLRIINIKNEGSSSKNIRILLKLDGSISDYESNSTEVISDEKIDLYSNIVLTLTRLSNNASIELKVWLKEENRPFEVSYTDDVSSKIISEKNQNLIIYYTIFYSFLVIVFIASVLFILNNIIRKTKAKRKEEEQNQMFERVLIELNDSIQEDFDQEDSTKNVKNTTNEKDKFKERLRELVKKSS</sequence>
<dbReference type="EMBL" id="JARLKY010000038">
    <property type="protein sequence ID" value="MEC0228743.1"/>
    <property type="molecule type" value="Genomic_DNA"/>
</dbReference>
<comment type="caution">
    <text evidence="3">The sequence shown here is derived from an EMBL/GenBank/DDBJ whole genome shotgun (WGS) entry which is preliminary data.</text>
</comment>